<evidence type="ECO:0000313" key="2">
    <source>
        <dbReference type="Proteomes" id="UP000023435"/>
    </source>
</evidence>
<proteinExistence type="predicted"/>
<reference evidence="1 2" key="1">
    <citation type="journal article" date="2014" name="Genome Announc.">
        <title>Draft Genome Sequence of Lysobacter capsici AZ78, a Bacterium Antagonistic to Plant-Pathogenic Oomycetes.</title>
        <authorList>
            <person name="Puopolo G."/>
            <person name="Sonego P."/>
            <person name="Engelen K."/>
            <person name="Pertot I."/>
        </authorList>
    </citation>
    <scope>NUCLEOTIDE SEQUENCE [LARGE SCALE GENOMIC DNA]</scope>
    <source>
        <strain evidence="1 2">AZ78</strain>
    </source>
</reference>
<protein>
    <submittedName>
        <fullName evidence="1">Uncharacterized protein</fullName>
    </submittedName>
</protein>
<dbReference type="EMBL" id="JAJA02000001">
    <property type="protein sequence ID" value="KWS06405.1"/>
    <property type="molecule type" value="Genomic_DNA"/>
</dbReference>
<keyword evidence="2" id="KW-1185">Reference proteome</keyword>
<accession>A0A108UCF9</accession>
<sequence>MLATAGSDIVTGHVDYRFDSAEVRIDLTGEYGGEECLRVIELYKQP</sequence>
<dbReference type="AlphaFoldDB" id="A0A108UCF9"/>
<organism evidence="1 2">
    <name type="scientific">Lysobacter capsici AZ78</name>
    <dbReference type="NCBI Taxonomy" id="1444315"/>
    <lineage>
        <taxon>Bacteria</taxon>
        <taxon>Pseudomonadati</taxon>
        <taxon>Pseudomonadota</taxon>
        <taxon>Gammaproteobacteria</taxon>
        <taxon>Lysobacterales</taxon>
        <taxon>Lysobacteraceae</taxon>
        <taxon>Lysobacter</taxon>
    </lineage>
</organism>
<dbReference type="Proteomes" id="UP000023435">
    <property type="component" value="Unassembled WGS sequence"/>
</dbReference>
<evidence type="ECO:0000313" key="1">
    <source>
        <dbReference type="EMBL" id="KWS06405.1"/>
    </source>
</evidence>
<comment type="caution">
    <text evidence="1">The sequence shown here is derived from an EMBL/GenBank/DDBJ whole genome shotgun (WGS) entry which is preliminary data.</text>
</comment>
<name>A0A108UCF9_9GAMM</name>
<gene>
    <name evidence="1" type="ORF">AZ78_3961</name>
</gene>